<reference evidence="2" key="1">
    <citation type="submission" date="2022-09" db="EMBL/GenBank/DDBJ databases">
        <title>Novel species in genus Arthrobacter.</title>
        <authorList>
            <person name="Liu Y."/>
        </authorList>
    </citation>
    <scope>NUCLEOTIDE SEQUENCE</scope>
    <source>
        <strain evidence="2">Zg-Y815</strain>
    </source>
</reference>
<gene>
    <name evidence="2" type="ORF">N2K95_03435</name>
</gene>
<evidence type="ECO:0000313" key="3">
    <source>
        <dbReference type="Proteomes" id="UP001059859"/>
    </source>
</evidence>
<accession>A0ABY5YRN7</accession>
<feature type="domain" description="Dynamin-like helical" evidence="1">
    <location>
        <begin position="156"/>
        <end position="264"/>
    </location>
</feature>
<dbReference type="Pfam" id="PF18709">
    <property type="entry name" value="DLP_helical"/>
    <property type="match status" value="1"/>
</dbReference>
<keyword evidence="3" id="KW-1185">Reference proteome</keyword>
<proteinExistence type="predicted"/>
<name>A0ABY5YRN7_9MICC</name>
<sequence>MLEARAGEFRKTALRAAAQVADHIEWNEQQEPHRSIDDAYDKAQATLNDDLSGALERFEDGVRQLLEVQFDDLAAEVLEIEASPYGRISVRLGQAETSGFETPDVAVRRGVSPRQQMPAWADGLSQHLKSFSEVWGAGTGTKAAAGSVGHKAVLKVGKAFGKKFKPWEAVRFANNVGRVARVGNVAITIGQGVYGVVADERSAVRAERERTQRRREITDQILAQADGIVIRALQTVNDGLEELFRPELHRISRLAEEIQGTRATRSGHRERLLAVRERAESTLTRLSTANGKVLQYDGGTATP</sequence>
<evidence type="ECO:0000313" key="2">
    <source>
        <dbReference type="EMBL" id="UWX97750.1"/>
    </source>
</evidence>
<dbReference type="InterPro" id="IPR040576">
    <property type="entry name" value="DLP_helical"/>
</dbReference>
<dbReference type="EMBL" id="CP104275">
    <property type="protein sequence ID" value="UWX97750.1"/>
    <property type="molecule type" value="Genomic_DNA"/>
</dbReference>
<protein>
    <recommendedName>
        <fullName evidence="1">Dynamin-like helical domain-containing protein</fullName>
    </recommendedName>
</protein>
<dbReference type="RefSeq" id="WP_260652927.1">
    <property type="nucleotide sequence ID" value="NZ_CP104275.1"/>
</dbReference>
<dbReference type="Proteomes" id="UP001059859">
    <property type="component" value="Chromosome"/>
</dbReference>
<organism evidence="2 3">
    <name type="scientific">Arthrobacter zhaoxinii</name>
    <dbReference type="NCBI Taxonomy" id="2964616"/>
    <lineage>
        <taxon>Bacteria</taxon>
        <taxon>Bacillati</taxon>
        <taxon>Actinomycetota</taxon>
        <taxon>Actinomycetes</taxon>
        <taxon>Micrococcales</taxon>
        <taxon>Micrococcaceae</taxon>
        <taxon>Arthrobacter</taxon>
    </lineage>
</organism>
<evidence type="ECO:0000259" key="1">
    <source>
        <dbReference type="Pfam" id="PF18709"/>
    </source>
</evidence>